<organism evidence="1 2">
    <name type="scientific">Pyrrhoderma noxium</name>
    <dbReference type="NCBI Taxonomy" id="2282107"/>
    <lineage>
        <taxon>Eukaryota</taxon>
        <taxon>Fungi</taxon>
        <taxon>Dikarya</taxon>
        <taxon>Basidiomycota</taxon>
        <taxon>Agaricomycotina</taxon>
        <taxon>Agaricomycetes</taxon>
        <taxon>Hymenochaetales</taxon>
        <taxon>Hymenochaetaceae</taxon>
        <taxon>Pyrrhoderma</taxon>
    </lineage>
</organism>
<keyword evidence="2" id="KW-1185">Reference proteome</keyword>
<dbReference type="AlphaFoldDB" id="A0A286UAQ7"/>
<dbReference type="EMBL" id="NBII01000008">
    <property type="protein sequence ID" value="PAV16604.1"/>
    <property type="molecule type" value="Genomic_DNA"/>
</dbReference>
<proteinExistence type="predicted"/>
<sequence length="151" mass="17181">MSQTPSTLLNNYGCSVVQNEVVECSSPQDDDWWVTDWSGDSQDTEEQGTFMTLSKSYSVKDIARTERPRCKRTYSKSPMMSPILEESIESGLNNIAGLTSNVTQPHRVSSLVSRAFVWFMDVFGREVIDVLLFEEECRCCMKDAREEDVTK</sequence>
<gene>
    <name evidence="1" type="ORF">PNOK_0822400</name>
</gene>
<protein>
    <submittedName>
        <fullName evidence="1">Uncharacterized protein</fullName>
    </submittedName>
</protein>
<accession>A0A286UAQ7</accession>
<evidence type="ECO:0000313" key="2">
    <source>
        <dbReference type="Proteomes" id="UP000217199"/>
    </source>
</evidence>
<dbReference type="InParanoid" id="A0A286UAQ7"/>
<comment type="caution">
    <text evidence="1">The sequence shown here is derived from an EMBL/GenBank/DDBJ whole genome shotgun (WGS) entry which is preliminary data.</text>
</comment>
<name>A0A286UAQ7_9AGAM</name>
<evidence type="ECO:0000313" key="1">
    <source>
        <dbReference type="EMBL" id="PAV16604.1"/>
    </source>
</evidence>
<dbReference type="Proteomes" id="UP000217199">
    <property type="component" value="Unassembled WGS sequence"/>
</dbReference>
<reference evidence="1 2" key="1">
    <citation type="journal article" date="2017" name="Mol. Ecol.">
        <title>Comparative and population genomic landscape of Phellinus noxius: A hypervariable fungus causing root rot in trees.</title>
        <authorList>
            <person name="Chung C.L."/>
            <person name="Lee T.J."/>
            <person name="Akiba M."/>
            <person name="Lee H.H."/>
            <person name="Kuo T.H."/>
            <person name="Liu D."/>
            <person name="Ke H.M."/>
            <person name="Yokoi T."/>
            <person name="Roa M.B."/>
            <person name="Lu M.J."/>
            <person name="Chang Y.Y."/>
            <person name="Ann P.J."/>
            <person name="Tsai J.N."/>
            <person name="Chen C.Y."/>
            <person name="Tzean S.S."/>
            <person name="Ota Y."/>
            <person name="Hattori T."/>
            <person name="Sahashi N."/>
            <person name="Liou R.F."/>
            <person name="Kikuchi T."/>
            <person name="Tsai I.J."/>
        </authorList>
    </citation>
    <scope>NUCLEOTIDE SEQUENCE [LARGE SCALE GENOMIC DNA]</scope>
    <source>
        <strain evidence="1 2">FFPRI411160</strain>
    </source>
</reference>